<dbReference type="SUPFAM" id="SSF47384">
    <property type="entry name" value="Homodimeric domain of signal transducing histidine kinase"/>
    <property type="match status" value="1"/>
</dbReference>
<dbReference type="PANTHER" id="PTHR43304:SF1">
    <property type="entry name" value="PAC DOMAIN-CONTAINING PROTEIN"/>
    <property type="match status" value="1"/>
</dbReference>
<dbReference type="Pfam" id="PF08447">
    <property type="entry name" value="PAS_3"/>
    <property type="match status" value="1"/>
</dbReference>
<evidence type="ECO:0000259" key="8">
    <source>
        <dbReference type="PROSITE" id="PS50113"/>
    </source>
</evidence>
<feature type="domain" description="PAS" evidence="7">
    <location>
        <begin position="168"/>
        <end position="238"/>
    </location>
</feature>
<dbReference type="SUPFAM" id="SSF55874">
    <property type="entry name" value="ATPase domain of HSP90 chaperone/DNA topoisomerase II/histidine kinase"/>
    <property type="match status" value="1"/>
</dbReference>
<feature type="domain" description="Histidine kinase" evidence="6">
    <location>
        <begin position="554"/>
        <end position="766"/>
    </location>
</feature>
<dbReference type="SMART" id="SM00086">
    <property type="entry name" value="PAC"/>
    <property type="match status" value="4"/>
</dbReference>
<dbReference type="InterPro" id="IPR036890">
    <property type="entry name" value="HATPase_C_sf"/>
</dbReference>
<dbReference type="SUPFAM" id="SSF55785">
    <property type="entry name" value="PYP-like sensor domain (PAS domain)"/>
    <property type="match status" value="4"/>
</dbReference>
<dbReference type="InterPro" id="IPR000700">
    <property type="entry name" value="PAS-assoc_C"/>
</dbReference>
<comment type="catalytic activity">
    <reaction evidence="1">
        <text>ATP + protein L-histidine = ADP + protein N-phospho-L-histidine.</text>
        <dbReference type="EC" id="2.7.13.3"/>
    </reaction>
</comment>
<dbReference type="SMART" id="SM00091">
    <property type="entry name" value="PAS"/>
    <property type="match status" value="4"/>
</dbReference>
<evidence type="ECO:0000256" key="3">
    <source>
        <dbReference type="ARBA" id="ARBA00022553"/>
    </source>
</evidence>
<dbReference type="Gene3D" id="3.30.565.10">
    <property type="entry name" value="Histidine kinase-like ATPase, C-terminal domain"/>
    <property type="match status" value="1"/>
</dbReference>
<dbReference type="Gene3D" id="3.30.450.20">
    <property type="entry name" value="PAS domain"/>
    <property type="match status" value="4"/>
</dbReference>
<dbReference type="InterPro" id="IPR052162">
    <property type="entry name" value="Sensor_kinase/Photoreceptor"/>
</dbReference>
<keyword evidence="3" id="KW-0597">Phosphoprotein</keyword>
<evidence type="ECO:0000256" key="4">
    <source>
        <dbReference type="ARBA" id="ARBA00022679"/>
    </source>
</evidence>
<dbReference type="CDD" id="cd00075">
    <property type="entry name" value="HATPase"/>
    <property type="match status" value="1"/>
</dbReference>
<dbReference type="Pfam" id="PF08448">
    <property type="entry name" value="PAS_4"/>
    <property type="match status" value="1"/>
</dbReference>
<feature type="domain" description="PAS" evidence="7">
    <location>
        <begin position="42"/>
        <end position="94"/>
    </location>
</feature>
<keyword evidence="4" id="KW-0808">Transferase</keyword>
<reference evidence="9" key="1">
    <citation type="submission" date="2022-09" db="EMBL/GenBank/DDBJ databases">
        <title>Maribacter litopenaei sp. nov., isolated from the intestinal tract of the Pacific White Shrimp, Litopenaeus vannamei.</title>
        <authorList>
            <person name="Kim S.Y."/>
            <person name="Hwang C.Y."/>
        </authorList>
    </citation>
    <scope>NUCLEOTIDE SEQUENCE</scope>
    <source>
        <strain evidence="9">HL-LV01</strain>
    </source>
</reference>
<protein>
    <recommendedName>
        <fullName evidence="2">histidine kinase</fullName>
        <ecNumber evidence="2">2.7.13.3</ecNumber>
    </recommendedName>
</protein>
<feature type="domain" description="PAC" evidence="8">
    <location>
        <begin position="484"/>
        <end position="536"/>
    </location>
</feature>
<dbReference type="Gene3D" id="1.10.287.130">
    <property type="match status" value="1"/>
</dbReference>
<dbReference type="PROSITE" id="PS50113">
    <property type="entry name" value="PAC"/>
    <property type="match status" value="1"/>
</dbReference>
<gene>
    <name evidence="9" type="ORF">NYZ99_19765</name>
</gene>
<dbReference type="Gene3D" id="2.10.70.100">
    <property type="match status" value="1"/>
</dbReference>
<dbReference type="PROSITE" id="PS50112">
    <property type="entry name" value="PAS"/>
    <property type="match status" value="2"/>
</dbReference>
<name>A0ABY5Y7E2_9FLAO</name>
<dbReference type="PANTHER" id="PTHR43304">
    <property type="entry name" value="PHYTOCHROME-LIKE PROTEIN CPH1"/>
    <property type="match status" value="1"/>
</dbReference>
<evidence type="ECO:0000313" key="10">
    <source>
        <dbReference type="Proteomes" id="UP001059209"/>
    </source>
</evidence>
<keyword evidence="5" id="KW-0418">Kinase</keyword>
<dbReference type="InterPro" id="IPR001610">
    <property type="entry name" value="PAC"/>
</dbReference>
<dbReference type="RefSeq" id="WP_260572789.1">
    <property type="nucleotide sequence ID" value="NZ_CP104205.1"/>
</dbReference>
<evidence type="ECO:0000256" key="2">
    <source>
        <dbReference type="ARBA" id="ARBA00012438"/>
    </source>
</evidence>
<evidence type="ECO:0000313" key="9">
    <source>
        <dbReference type="EMBL" id="UWX54937.1"/>
    </source>
</evidence>
<evidence type="ECO:0000259" key="6">
    <source>
        <dbReference type="PROSITE" id="PS50109"/>
    </source>
</evidence>
<evidence type="ECO:0000256" key="5">
    <source>
        <dbReference type="ARBA" id="ARBA00022777"/>
    </source>
</evidence>
<dbReference type="NCBIfam" id="TIGR00229">
    <property type="entry name" value="sensory_box"/>
    <property type="match status" value="2"/>
</dbReference>
<keyword evidence="10" id="KW-1185">Reference proteome</keyword>
<dbReference type="PROSITE" id="PS50109">
    <property type="entry name" value="HIS_KIN"/>
    <property type="match status" value="1"/>
</dbReference>
<dbReference type="Proteomes" id="UP001059209">
    <property type="component" value="Chromosome"/>
</dbReference>
<dbReference type="InterPro" id="IPR003594">
    <property type="entry name" value="HATPase_dom"/>
</dbReference>
<dbReference type="SMART" id="SM00388">
    <property type="entry name" value="HisKA"/>
    <property type="match status" value="1"/>
</dbReference>
<dbReference type="InterPro" id="IPR036097">
    <property type="entry name" value="HisK_dim/P_sf"/>
</dbReference>
<dbReference type="InterPro" id="IPR000014">
    <property type="entry name" value="PAS"/>
</dbReference>
<dbReference type="PRINTS" id="PR00344">
    <property type="entry name" value="BCTRLSENSOR"/>
</dbReference>
<dbReference type="CDD" id="cd00130">
    <property type="entry name" value="PAS"/>
    <property type="match status" value="3"/>
</dbReference>
<dbReference type="SMART" id="SM00387">
    <property type="entry name" value="HATPase_c"/>
    <property type="match status" value="1"/>
</dbReference>
<accession>A0ABY5Y7E2</accession>
<dbReference type="InterPro" id="IPR004358">
    <property type="entry name" value="Sig_transdc_His_kin-like_C"/>
</dbReference>
<dbReference type="EMBL" id="CP104205">
    <property type="protein sequence ID" value="UWX54937.1"/>
    <property type="molecule type" value="Genomic_DNA"/>
</dbReference>
<dbReference type="Pfam" id="PF13188">
    <property type="entry name" value="PAS_8"/>
    <property type="match status" value="1"/>
</dbReference>
<dbReference type="InterPro" id="IPR013656">
    <property type="entry name" value="PAS_4"/>
</dbReference>
<dbReference type="CDD" id="cd00082">
    <property type="entry name" value="HisKA"/>
    <property type="match status" value="1"/>
</dbReference>
<organism evidence="9 10">
    <name type="scientific">Maribacter litopenaei</name>
    <dbReference type="NCBI Taxonomy" id="2976127"/>
    <lineage>
        <taxon>Bacteria</taxon>
        <taxon>Pseudomonadati</taxon>
        <taxon>Bacteroidota</taxon>
        <taxon>Flavobacteriia</taxon>
        <taxon>Flavobacteriales</taxon>
        <taxon>Flavobacteriaceae</taxon>
        <taxon>Maribacter</taxon>
    </lineage>
</organism>
<dbReference type="InterPro" id="IPR035965">
    <property type="entry name" value="PAS-like_dom_sf"/>
</dbReference>
<dbReference type="EC" id="2.7.13.3" evidence="2"/>
<dbReference type="InterPro" id="IPR013655">
    <property type="entry name" value="PAS_fold_3"/>
</dbReference>
<evidence type="ECO:0000256" key="1">
    <source>
        <dbReference type="ARBA" id="ARBA00000085"/>
    </source>
</evidence>
<dbReference type="InterPro" id="IPR005467">
    <property type="entry name" value="His_kinase_dom"/>
</dbReference>
<evidence type="ECO:0000259" key="7">
    <source>
        <dbReference type="PROSITE" id="PS50112"/>
    </source>
</evidence>
<dbReference type="Pfam" id="PF00512">
    <property type="entry name" value="HisKA"/>
    <property type="match status" value="1"/>
</dbReference>
<dbReference type="Pfam" id="PF02518">
    <property type="entry name" value="HATPase_c"/>
    <property type="match status" value="1"/>
</dbReference>
<dbReference type="InterPro" id="IPR003661">
    <property type="entry name" value="HisK_dim/P_dom"/>
</dbReference>
<sequence>MKKNGSPFYGEVSAKKLNDGNILGIVRDVTARKKLELAAWDNLQKFRKAFNSRTIGMAIFDEKLRFVDVNPYFLEKLGYSLQEVKGKTFEELGPIIIDEKLKRKEALKGLNEHGKVLSMELIVRPNGKEKIHFSTSAESYVVDNKNYILATYLDRTEEKKAQEKIISSEKKYRELTERISDAFVAFDKNWDFTYVNNKASKIIGRDSIGLVGKNLWEEFPQFAQTEAYDTFKSALENQKYVQFEQFHKPYDVWIENHIYPSPEGLTIYFRDITKKKVAEQENRKLLTVVENSPGFIGLSRMDSNSIYLNQYGRKLVGLPPEGSISDISWFDFFPENTVELIKDEYLPIVLKEGTWSGEAYLKNFETNTYVPTAFSAFTINDKVSKEPIGIGSVAFDLTERKKVEKEILDLQSKMNAAIRIGKIGYWDWHIESGIIDWSERMYEIYDVEHGREINVAFTKTLVHPEDLEMHDKTIEHKTKNRDDSSFTYRIVDRNENIKHVLVQMEVKVDLDGNPINYQGTAIDITQEKEAEVLLERQNQELKKTNSELDSFVYSASHELRAPLASLLGLVNIMKKEKRSDDSLLNLRMMENSITRLDEFIGDIVQYSRNKHIEVVPEKINFSALISRSLEDFWYLENTQKIKVIKNIEEGDPFFSDNKRVMVLLNNFISNAIKYHDMEKTSPSIWINIKTNQKEAIIRIEDNGTGIAKENQDKIYNMFYRTTSKVTGSGIGLFIVKEILDRLKGTVSLESTLNKGSVFTIKLPNLSPGD</sequence>
<proteinExistence type="predicted"/>